<keyword evidence="2" id="KW-1185">Reference proteome</keyword>
<dbReference type="PANTHER" id="PTHR45913:SF19">
    <property type="entry name" value="LOW QUALITY PROTEIN: ZINC FINGER BED DOMAIN-CONTAINING PROTEIN 5-LIKE"/>
    <property type="match status" value="1"/>
</dbReference>
<protein>
    <submittedName>
        <fullName evidence="1">(apollo) hypothetical protein</fullName>
    </submittedName>
</protein>
<dbReference type="OrthoDB" id="1101576at2759"/>
<evidence type="ECO:0000313" key="2">
    <source>
        <dbReference type="Proteomes" id="UP000691718"/>
    </source>
</evidence>
<evidence type="ECO:0000313" key="1">
    <source>
        <dbReference type="EMBL" id="CAG4943253.1"/>
    </source>
</evidence>
<proteinExistence type="predicted"/>
<dbReference type="PANTHER" id="PTHR45913">
    <property type="entry name" value="EPM2A-INTERACTING PROTEIN 1"/>
    <property type="match status" value="1"/>
</dbReference>
<reference evidence="1" key="1">
    <citation type="submission" date="2021-04" db="EMBL/GenBank/DDBJ databases">
        <authorList>
            <person name="Tunstrom K."/>
        </authorList>
    </citation>
    <scope>NUCLEOTIDE SEQUENCE</scope>
</reference>
<dbReference type="Proteomes" id="UP000691718">
    <property type="component" value="Unassembled WGS sequence"/>
</dbReference>
<dbReference type="AlphaFoldDB" id="A0A8S3W6I5"/>
<accession>A0A8S3W6I5</accession>
<comment type="caution">
    <text evidence="1">The sequence shown here is derived from an EMBL/GenBank/DDBJ whole genome shotgun (WGS) entry which is preliminary data.</text>
</comment>
<sequence>MLVKAKKPQSLAETVVLPVCKEIVKIMISQEAAKEIEKIPASAKTISRRINDISNDIKSTLIENLRFSGVFALQVDESTDISGHAHLISNVRYIDGCELKEDFLFCLPLPNHTTGEEIFKVTDEFFNEHNLEWHNCISLLRQRSGYDRKG</sequence>
<dbReference type="EMBL" id="CAJQZP010000178">
    <property type="protein sequence ID" value="CAG4943253.1"/>
    <property type="molecule type" value="Genomic_DNA"/>
</dbReference>
<gene>
    <name evidence="1" type="ORF">PAPOLLO_LOCUS2618</name>
</gene>
<name>A0A8S3W6I5_PARAO</name>
<organism evidence="1 2">
    <name type="scientific">Parnassius apollo</name>
    <name type="common">Apollo butterfly</name>
    <name type="synonym">Papilio apollo</name>
    <dbReference type="NCBI Taxonomy" id="110799"/>
    <lineage>
        <taxon>Eukaryota</taxon>
        <taxon>Metazoa</taxon>
        <taxon>Ecdysozoa</taxon>
        <taxon>Arthropoda</taxon>
        <taxon>Hexapoda</taxon>
        <taxon>Insecta</taxon>
        <taxon>Pterygota</taxon>
        <taxon>Neoptera</taxon>
        <taxon>Endopterygota</taxon>
        <taxon>Lepidoptera</taxon>
        <taxon>Glossata</taxon>
        <taxon>Ditrysia</taxon>
        <taxon>Papilionoidea</taxon>
        <taxon>Papilionidae</taxon>
        <taxon>Parnassiinae</taxon>
        <taxon>Parnassini</taxon>
        <taxon>Parnassius</taxon>
        <taxon>Parnassius</taxon>
    </lineage>
</organism>